<dbReference type="Proteomes" id="UP000184280">
    <property type="component" value="Unassembled WGS sequence"/>
</dbReference>
<evidence type="ECO:0000256" key="1">
    <source>
        <dbReference type="SAM" id="Phobius"/>
    </source>
</evidence>
<dbReference type="AlphaFoldDB" id="A0A1M7LDQ5"/>
<evidence type="ECO:0000313" key="2">
    <source>
        <dbReference type="EMBL" id="SHM76028.1"/>
    </source>
</evidence>
<keyword evidence="1" id="KW-0472">Membrane</keyword>
<gene>
    <name evidence="2" type="ORF">SAMN04488494_2541</name>
</gene>
<proteinExistence type="predicted"/>
<reference evidence="2 3" key="1">
    <citation type="submission" date="2016-11" db="EMBL/GenBank/DDBJ databases">
        <authorList>
            <person name="Jaros S."/>
            <person name="Januszkiewicz K."/>
            <person name="Wedrychowicz H."/>
        </authorList>
    </citation>
    <scope>NUCLEOTIDE SEQUENCE [LARGE SCALE GENOMIC DNA]</scope>
    <source>
        <strain evidence="2 3">BPI-34</strain>
    </source>
</reference>
<organism evidence="2 3">
    <name type="scientific">Xylanibacter ruminicola</name>
    <name type="common">Prevotella ruminicola</name>
    <dbReference type="NCBI Taxonomy" id="839"/>
    <lineage>
        <taxon>Bacteria</taxon>
        <taxon>Pseudomonadati</taxon>
        <taxon>Bacteroidota</taxon>
        <taxon>Bacteroidia</taxon>
        <taxon>Bacteroidales</taxon>
        <taxon>Prevotellaceae</taxon>
        <taxon>Xylanibacter</taxon>
    </lineage>
</organism>
<keyword evidence="1" id="KW-0812">Transmembrane</keyword>
<protein>
    <submittedName>
        <fullName evidence="2">Uncharacterized protein</fullName>
    </submittedName>
</protein>
<keyword evidence="1" id="KW-1133">Transmembrane helix</keyword>
<name>A0A1M7LDQ5_XYLRU</name>
<dbReference type="EMBL" id="FRCJ01000006">
    <property type="protein sequence ID" value="SHM76028.1"/>
    <property type="molecule type" value="Genomic_DNA"/>
</dbReference>
<sequence>MRNFASDFSVKTNNRIFMKRNTILAVVAGIMLAIGFGPYLLLLLVIAPFAYFIIKRKERTAVPRVTYATVEEAKQRYGEPDGVVVLDASRANELSALILFYPNHDIAIIAGEELKLSSLECVMSKNMATPYTIDEYAVIIGTNDPLRPTIELRVGYGAVLAGDIAAQIDAYIQ</sequence>
<feature type="transmembrane region" description="Helical" evidence="1">
    <location>
        <begin position="23"/>
        <end position="54"/>
    </location>
</feature>
<evidence type="ECO:0000313" key="3">
    <source>
        <dbReference type="Proteomes" id="UP000184280"/>
    </source>
</evidence>
<accession>A0A1M7LDQ5</accession>